<dbReference type="RefSeq" id="XP_013404864.1">
    <property type="nucleotide sequence ID" value="XM_013549410.1"/>
</dbReference>
<evidence type="ECO:0000313" key="3">
    <source>
        <dbReference type="Proteomes" id="UP000085678"/>
    </source>
</evidence>
<feature type="transmembrane region" description="Helical" evidence="2">
    <location>
        <begin position="461"/>
        <end position="481"/>
    </location>
</feature>
<feature type="compositionally biased region" description="Basic and acidic residues" evidence="1">
    <location>
        <begin position="351"/>
        <end position="376"/>
    </location>
</feature>
<feature type="compositionally biased region" description="Basic and acidic residues" evidence="1">
    <location>
        <begin position="243"/>
        <end position="305"/>
    </location>
</feature>
<feature type="compositionally biased region" description="Polar residues" evidence="1">
    <location>
        <begin position="182"/>
        <end position="193"/>
    </location>
</feature>
<feature type="compositionally biased region" description="Basic and acidic residues" evidence="1">
    <location>
        <begin position="332"/>
        <end position="341"/>
    </location>
</feature>
<dbReference type="GeneID" id="106169795"/>
<proteinExistence type="predicted"/>
<keyword evidence="2" id="KW-0812">Transmembrane</keyword>
<dbReference type="KEGG" id="lak:106169795"/>
<dbReference type="Proteomes" id="UP000085678">
    <property type="component" value="Unplaced"/>
</dbReference>
<evidence type="ECO:0000313" key="4">
    <source>
        <dbReference type="RefSeq" id="XP_013404864.1"/>
    </source>
</evidence>
<accession>A0A1S3J4U8</accession>
<gene>
    <name evidence="4" type="primary">LOC106169795</name>
</gene>
<dbReference type="InParanoid" id="A0A1S3J4U8"/>
<protein>
    <submittedName>
        <fullName evidence="4">Pre-mRNA-splicing factor 38B</fullName>
    </submittedName>
</protein>
<feature type="compositionally biased region" description="Low complexity" evidence="1">
    <location>
        <begin position="208"/>
        <end position="235"/>
    </location>
</feature>
<sequence>MLLPLRQRVETHQQKRPTYANTPTCCTEEHFSRGKKVAMTMLFAFSLLLLSSSAIADYGQRAPTPSFTTTESCPPMEQYQSETFYRYMMLHKPYAVVYGRVRVHYPVHHDHVPENPYVANMEVRCIYYGEPVKRYINISDTRFPKTSRHCENHVLDIGHEYVVFITKNQSRSSHDPRRPPATQVNSERTTASTSHRDQGRGSERDQTYNRGQGYGQDQGQRYNQGQGQGQDQSQGYGQGGGRDGSRDQPYRYSGGRDQDRYPYRDQGGEPDRDQDRDRSRDYDLDRGQGQGRDQDRDRDRGHGGDQRWSMGSSTDRDQSRDHGQGQGQGQDRNQDQSRNQDRSQSWNPGRNQDRNQDPYDNQGRDQYRDRYSDRGRNNNGGRYSNTMQELETVYLPLYHFEVDPRNSSGVLNEIARLCDLDFSYPSDVNQRNPTYRCPEPRRNSCLRYSVSSATMLTSSIFYIYGTGLVAAVGLFMNRLLFSNSFINH</sequence>
<name>A0A1S3J4U8_LINAN</name>
<keyword evidence="3" id="KW-1185">Reference proteome</keyword>
<feature type="compositionally biased region" description="Basic and acidic residues" evidence="1">
    <location>
        <begin position="314"/>
        <end position="323"/>
    </location>
</feature>
<feature type="region of interest" description="Disordered" evidence="1">
    <location>
        <begin position="168"/>
        <end position="385"/>
    </location>
</feature>
<feature type="compositionally biased region" description="Basic and acidic residues" evidence="1">
    <location>
        <begin position="194"/>
        <end position="207"/>
    </location>
</feature>
<evidence type="ECO:0000256" key="1">
    <source>
        <dbReference type="SAM" id="MobiDB-lite"/>
    </source>
</evidence>
<evidence type="ECO:0000256" key="2">
    <source>
        <dbReference type="SAM" id="Phobius"/>
    </source>
</evidence>
<keyword evidence="2" id="KW-0472">Membrane</keyword>
<keyword evidence="2" id="KW-1133">Transmembrane helix</keyword>
<dbReference type="AlphaFoldDB" id="A0A1S3J4U8"/>
<organism evidence="3 4">
    <name type="scientific">Lingula anatina</name>
    <name type="common">Brachiopod</name>
    <name type="synonym">Lingula unguis</name>
    <dbReference type="NCBI Taxonomy" id="7574"/>
    <lineage>
        <taxon>Eukaryota</taxon>
        <taxon>Metazoa</taxon>
        <taxon>Spiralia</taxon>
        <taxon>Lophotrochozoa</taxon>
        <taxon>Brachiopoda</taxon>
        <taxon>Linguliformea</taxon>
        <taxon>Lingulata</taxon>
        <taxon>Lingulida</taxon>
        <taxon>Linguloidea</taxon>
        <taxon>Lingulidae</taxon>
        <taxon>Lingula</taxon>
    </lineage>
</organism>
<reference evidence="4" key="1">
    <citation type="submission" date="2025-08" db="UniProtKB">
        <authorList>
            <consortium name="RefSeq"/>
        </authorList>
    </citation>
    <scope>IDENTIFICATION</scope>
    <source>
        <tissue evidence="4">Gonads</tissue>
    </source>
</reference>